<sequence length="314" mass="36518">MQSPHPQKIPYQKPYKSSADLCVMLQNQGLAIGDIPIAKETLDNCSYYRFKAYLFPLKNHATKQYNPNTTFEDGLELYEFDNELRFYLFKLIAKVEVGVRSVLDQWITKETNNSFWYLDSSLFKDNGTQIKTVNQVRGMFVDSKEEFAKHYSAKYYNDYCPFHRDLPPGWVALELMTFGNVLSLMNSFSDTSIQSLKLNRFAKKKLNVEKFTTLCNWMEAIRQVRNACGHHNRLFNRNLAAPNGIKKYLQSAIQLVKTRQNQSRVQDQLNRLYTNMAAIQVLLEALGHEEKIGNKINTLFSMYPKAWYDLPPVS</sequence>
<evidence type="ECO:0000313" key="2">
    <source>
        <dbReference type="Proteomes" id="UP000006263"/>
    </source>
</evidence>
<dbReference type="EMBL" id="BAEP01000040">
    <property type="protein sequence ID" value="GAC24254.1"/>
    <property type="molecule type" value="Genomic_DNA"/>
</dbReference>
<dbReference type="AlphaFoldDB" id="K6XUG2"/>
<reference evidence="1 2" key="1">
    <citation type="journal article" date="2017" name="Antonie Van Leeuwenhoek">
        <title>Rhizobium rhizosphaerae sp. nov., a novel species isolated from rice rhizosphere.</title>
        <authorList>
            <person name="Zhao J.J."/>
            <person name="Zhang J."/>
            <person name="Zhang R.J."/>
            <person name="Zhang C.W."/>
            <person name="Yin H.Q."/>
            <person name="Zhang X.X."/>
        </authorList>
    </citation>
    <scope>NUCLEOTIDE SEQUENCE [LARGE SCALE GENOMIC DNA]</scope>
    <source>
        <strain evidence="1 2">KMM 241</strain>
    </source>
</reference>
<dbReference type="Proteomes" id="UP000006263">
    <property type="component" value="Unassembled WGS sequence"/>
</dbReference>
<dbReference type="eggNOG" id="COG4823">
    <property type="taxonomic scope" value="Bacteria"/>
</dbReference>
<gene>
    <name evidence="1" type="ORF">GMES_1958</name>
</gene>
<dbReference type="OrthoDB" id="5363652at2"/>
<dbReference type="InterPro" id="IPR011664">
    <property type="entry name" value="Abi_system_AbiD/AbiF-like"/>
</dbReference>
<accession>K6XUG2</accession>
<dbReference type="Pfam" id="PF07751">
    <property type="entry name" value="Abi_2"/>
    <property type="match status" value="1"/>
</dbReference>
<proteinExistence type="predicted"/>
<dbReference type="RefSeq" id="WP_006992405.1">
    <property type="nucleotide sequence ID" value="NZ_BAEP01000040.1"/>
</dbReference>
<evidence type="ECO:0000313" key="1">
    <source>
        <dbReference type="EMBL" id="GAC24254.1"/>
    </source>
</evidence>
<organism evidence="1 2">
    <name type="scientific">Paraglaciecola mesophila KMM 241</name>
    <dbReference type="NCBI Taxonomy" id="1128912"/>
    <lineage>
        <taxon>Bacteria</taxon>
        <taxon>Pseudomonadati</taxon>
        <taxon>Pseudomonadota</taxon>
        <taxon>Gammaproteobacteria</taxon>
        <taxon>Alteromonadales</taxon>
        <taxon>Alteromonadaceae</taxon>
        <taxon>Paraglaciecola</taxon>
    </lineage>
</organism>
<comment type="caution">
    <text evidence="1">The sequence shown here is derived from an EMBL/GenBank/DDBJ whole genome shotgun (WGS) entry which is preliminary data.</text>
</comment>
<protein>
    <submittedName>
        <fullName evidence="1">Abi-like protein</fullName>
    </submittedName>
</protein>
<name>K6XUG2_9ALTE</name>